<organism evidence="2 3">
    <name type="scientific">Letharia columbiana</name>
    <dbReference type="NCBI Taxonomy" id="112416"/>
    <lineage>
        <taxon>Eukaryota</taxon>
        <taxon>Fungi</taxon>
        <taxon>Dikarya</taxon>
        <taxon>Ascomycota</taxon>
        <taxon>Pezizomycotina</taxon>
        <taxon>Lecanoromycetes</taxon>
        <taxon>OSLEUM clade</taxon>
        <taxon>Lecanoromycetidae</taxon>
        <taxon>Lecanorales</taxon>
        <taxon>Lecanorineae</taxon>
        <taxon>Parmeliaceae</taxon>
        <taxon>Letharia</taxon>
    </lineage>
</organism>
<name>A0A8H6LAB1_9LECA</name>
<feature type="coiled-coil region" evidence="1">
    <location>
        <begin position="3"/>
        <end position="30"/>
    </location>
</feature>
<accession>A0A8H6LAB1</accession>
<evidence type="ECO:0000313" key="2">
    <source>
        <dbReference type="EMBL" id="KAF6241345.1"/>
    </source>
</evidence>
<evidence type="ECO:0000256" key="1">
    <source>
        <dbReference type="SAM" id="Coils"/>
    </source>
</evidence>
<dbReference type="EMBL" id="JACCJC010000001">
    <property type="protein sequence ID" value="KAF6241345.1"/>
    <property type="molecule type" value="Genomic_DNA"/>
</dbReference>
<dbReference type="OrthoDB" id="4755094at2759"/>
<evidence type="ECO:0000313" key="3">
    <source>
        <dbReference type="Proteomes" id="UP000578531"/>
    </source>
</evidence>
<keyword evidence="1" id="KW-0175">Coiled coil</keyword>
<sequence length="282" mass="31588">MLQQNAVSEARELREKMTTAEQELEVCRDDLFRLQPVCRISDGSIIGAFESLSEQLINWIDSETPAFEKANPDAHESFLISGRQKLRRRKFLTNASISRRIPVQTQDQSLLVRTSRDGGFKPPSSLRARLPDPLAIVLCLIISDSQTVYIWRTETLSALATTQECTDLKEVQIIQCTPALFENLSVSFPDFLGREEVLNRIHDRVTVPAAIIVSELHGSALVYRLDIQRFTKDDLETVIVIDVETEKTLRPGSAIVSDRGTVIGDFVLSLEPSLHRVSEVGG</sequence>
<proteinExistence type="predicted"/>
<comment type="caution">
    <text evidence="2">The sequence shown here is derived from an EMBL/GenBank/DDBJ whole genome shotgun (WGS) entry which is preliminary data.</text>
</comment>
<dbReference type="AlphaFoldDB" id="A0A8H6LAB1"/>
<keyword evidence="3" id="KW-1185">Reference proteome</keyword>
<protein>
    <submittedName>
        <fullName evidence="2">Uncharacterized protein</fullName>
    </submittedName>
</protein>
<gene>
    <name evidence="2" type="ORF">HO173_000055</name>
</gene>
<dbReference type="Proteomes" id="UP000578531">
    <property type="component" value="Unassembled WGS sequence"/>
</dbReference>
<dbReference type="GeneID" id="59281735"/>
<dbReference type="RefSeq" id="XP_037170585.1">
    <property type="nucleotide sequence ID" value="XM_037302006.1"/>
</dbReference>
<reference evidence="2 3" key="1">
    <citation type="journal article" date="2020" name="Genomics">
        <title>Complete, high-quality genomes from long-read metagenomic sequencing of two wolf lichen thalli reveals enigmatic genome architecture.</title>
        <authorList>
            <person name="McKenzie S.K."/>
            <person name="Walston R.F."/>
            <person name="Allen J.L."/>
        </authorList>
    </citation>
    <scope>NUCLEOTIDE SEQUENCE [LARGE SCALE GENOMIC DNA]</scope>
    <source>
        <strain evidence="2">WasteWater2</strain>
    </source>
</reference>